<dbReference type="EMBL" id="RQXX01000001">
    <property type="protein sequence ID" value="RVV99266.1"/>
    <property type="molecule type" value="Genomic_DNA"/>
</dbReference>
<name>A0A438AKY9_9RHOB</name>
<evidence type="ECO:0000313" key="3">
    <source>
        <dbReference type="Proteomes" id="UP000285908"/>
    </source>
</evidence>
<keyword evidence="1" id="KW-0812">Transmembrane</keyword>
<comment type="caution">
    <text evidence="2">The sequence shown here is derived from an EMBL/GenBank/DDBJ whole genome shotgun (WGS) entry which is preliminary data.</text>
</comment>
<proteinExistence type="predicted"/>
<feature type="transmembrane region" description="Helical" evidence="1">
    <location>
        <begin position="123"/>
        <end position="140"/>
    </location>
</feature>
<feature type="transmembrane region" description="Helical" evidence="1">
    <location>
        <begin position="57"/>
        <end position="77"/>
    </location>
</feature>
<keyword evidence="1" id="KW-1133">Transmembrane helix</keyword>
<organism evidence="2 3">
    <name type="scientific">Mesobaculum littorinae</name>
    <dbReference type="NCBI Taxonomy" id="2486419"/>
    <lineage>
        <taxon>Bacteria</taxon>
        <taxon>Pseudomonadati</taxon>
        <taxon>Pseudomonadota</taxon>
        <taxon>Alphaproteobacteria</taxon>
        <taxon>Rhodobacterales</taxon>
        <taxon>Roseobacteraceae</taxon>
        <taxon>Mesobaculum</taxon>
    </lineage>
</organism>
<dbReference type="RefSeq" id="WP_127904707.1">
    <property type="nucleotide sequence ID" value="NZ_RQXX01000001.1"/>
</dbReference>
<evidence type="ECO:0000313" key="2">
    <source>
        <dbReference type="EMBL" id="RVV99266.1"/>
    </source>
</evidence>
<keyword evidence="1" id="KW-0472">Membrane</keyword>
<dbReference type="OrthoDB" id="7875520at2"/>
<protein>
    <submittedName>
        <fullName evidence="2">Uncharacterized protein</fullName>
    </submittedName>
</protein>
<sequence>MKQALCLTAGVAVLLWVSRVGLGPGAAARAGYTAMTPLAAAIAATFLWLWRERATPLALGMAFSWAGAAGLCLWWARVGAAPGPLPGQAVPPAVFACLALYLTGALLHFAVIRSSLPSGAARGLVWGTAAATAAVLVPLLR</sequence>
<dbReference type="AlphaFoldDB" id="A0A438AKY9"/>
<evidence type="ECO:0000256" key="1">
    <source>
        <dbReference type="SAM" id="Phobius"/>
    </source>
</evidence>
<reference evidence="2 3" key="1">
    <citation type="submission" date="2018-11" db="EMBL/GenBank/DDBJ databases">
        <title>Mesobaculum littorinae gen. nov., sp. nov., isolated from Littorina scabra that represents a novel genus of the order Rhodobacteraceae.</title>
        <authorList>
            <person name="Li F."/>
        </authorList>
    </citation>
    <scope>NUCLEOTIDE SEQUENCE [LARGE SCALE GENOMIC DNA]</scope>
    <source>
        <strain evidence="2 3">M0103</strain>
    </source>
</reference>
<gene>
    <name evidence="2" type="ORF">EKE94_00780</name>
</gene>
<keyword evidence="3" id="KW-1185">Reference proteome</keyword>
<feature type="transmembrane region" description="Helical" evidence="1">
    <location>
        <begin position="29"/>
        <end position="50"/>
    </location>
</feature>
<dbReference type="Proteomes" id="UP000285908">
    <property type="component" value="Unassembled WGS sequence"/>
</dbReference>
<accession>A0A438AKY9</accession>
<feature type="transmembrane region" description="Helical" evidence="1">
    <location>
        <begin position="89"/>
        <end position="111"/>
    </location>
</feature>